<dbReference type="EMBL" id="JAESVB010000002">
    <property type="protein sequence ID" value="MCB8874460.1"/>
    <property type="molecule type" value="Genomic_DNA"/>
</dbReference>
<reference evidence="1" key="2">
    <citation type="submission" date="2021-01" db="EMBL/GenBank/DDBJ databases">
        <authorList>
            <person name="Mieszkin S."/>
            <person name="Pouder E."/>
            <person name="Alain K."/>
        </authorList>
    </citation>
    <scope>NUCLEOTIDE SEQUENCE</scope>
    <source>
        <strain evidence="1">HW T2.11</strain>
    </source>
</reference>
<keyword evidence="2" id="KW-1185">Reference proteome</keyword>
<accession>A0A963YQF8</accession>
<dbReference type="RefSeq" id="WP_227320140.1">
    <property type="nucleotide sequence ID" value="NZ_JAESVB010000002.1"/>
</dbReference>
<dbReference type="Proteomes" id="UP000708298">
    <property type="component" value="Unassembled WGS sequence"/>
</dbReference>
<gene>
    <name evidence="1" type="ORF">ASILVAE211_04625</name>
</gene>
<protein>
    <submittedName>
        <fullName evidence="1">Uncharacterized protein</fullName>
    </submittedName>
</protein>
<evidence type="ECO:0000313" key="2">
    <source>
        <dbReference type="Proteomes" id="UP000708298"/>
    </source>
</evidence>
<sequence>MIVVPYKLFQEKLFVDSEKASVPEPLLRFLLSRLIELSDFDEEDYLERNPDVATSIRRGECESGKYHYANFGYFEGRATSLLAFSEEFYTAANPDVARAVAAGDWPNGQAHFNREGLGEWRSPNSGLVASFELWRSLFESDAGEGEAAAGFGEEPVDLNDDVIEVMPIRHVAAHY</sequence>
<name>A0A963YQF8_9PROT</name>
<dbReference type="AlphaFoldDB" id="A0A963YQF8"/>
<evidence type="ECO:0000313" key="1">
    <source>
        <dbReference type="EMBL" id="MCB8874460.1"/>
    </source>
</evidence>
<reference evidence="1" key="1">
    <citation type="journal article" date="2021" name="Microorganisms">
        <title>Acidisoma silvae sp. nov. and Acidisomacellulosilytica sp. nov., Two Acidophilic Bacteria Isolated from Decaying Wood, Hydrolyzing Cellulose and Producing Poly-3-hydroxybutyrate.</title>
        <authorList>
            <person name="Mieszkin S."/>
            <person name="Pouder E."/>
            <person name="Uroz S."/>
            <person name="Simon-Colin C."/>
            <person name="Alain K."/>
        </authorList>
    </citation>
    <scope>NUCLEOTIDE SEQUENCE</scope>
    <source>
        <strain evidence="1">HW T2.11</strain>
    </source>
</reference>
<organism evidence="1 2">
    <name type="scientific">Acidisoma silvae</name>
    <dbReference type="NCBI Taxonomy" id="2802396"/>
    <lineage>
        <taxon>Bacteria</taxon>
        <taxon>Pseudomonadati</taxon>
        <taxon>Pseudomonadota</taxon>
        <taxon>Alphaproteobacteria</taxon>
        <taxon>Acetobacterales</taxon>
        <taxon>Acidocellaceae</taxon>
        <taxon>Acidisoma</taxon>
    </lineage>
</organism>
<comment type="caution">
    <text evidence="1">The sequence shown here is derived from an EMBL/GenBank/DDBJ whole genome shotgun (WGS) entry which is preliminary data.</text>
</comment>
<proteinExistence type="predicted"/>